<evidence type="ECO:0000313" key="1">
    <source>
        <dbReference type="EMBL" id="ARN82478.1"/>
    </source>
</evidence>
<accession>A0A1W6MY27</accession>
<organism evidence="1 2">
    <name type="scientific">Methylocystis bryophila</name>
    <dbReference type="NCBI Taxonomy" id="655015"/>
    <lineage>
        <taxon>Bacteria</taxon>
        <taxon>Pseudomonadati</taxon>
        <taxon>Pseudomonadota</taxon>
        <taxon>Alphaproteobacteria</taxon>
        <taxon>Hyphomicrobiales</taxon>
        <taxon>Methylocystaceae</taxon>
        <taxon>Methylocystis</taxon>
    </lineage>
</organism>
<name>A0A1W6MY27_9HYPH</name>
<keyword evidence="2" id="KW-1185">Reference proteome</keyword>
<evidence type="ECO:0000313" key="2">
    <source>
        <dbReference type="Proteomes" id="UP000193978"/>
    </source>
</evidence>
<dbReference type="KEGG" id="mbry:B1812_16860"/>
<sequence length="91" mass="9185">MVAMVVLLDLCLRARTIAASMVIEGPEATDGAPLPGVPIALARWGGRWGSTAKEGLSCLARNDGALGVPTRLVAWGGGPAGEESFDAAVAP</sequence>
<dbReference type="Proteomes" id="UP000193978">
    <property type="component" value="Chromosome"/>
</dbReference>
<dbReference type="EMBL" id="CP019948">
    <property type="protein sequence ID" value="ARN82478.1"/>
    <property type="molecule type" value="Genomic_DNA"/>
</dbReference>
<proteinExistence type="predicted"/>
<dbReference type="AlphaFoldDB" id="A0A1W6MY27"/>
<gene>
    <name evidence="1" type="ORF">B1812_16860</name>
</gene>
<reference evidence="1 2" key="1">
    <citation type="submission" date="2017-02" db="EMBL/GenBank/DDBJ databases">
        <authorList>
            <person name="Peterson S.W."/>
        </authorList>
    </citation>
    <scope>NUCLEOTIDE SEQUENCE [LARGE SCALE GENOMIC DNA]</scope>
    <source>
        <strain evidence="1 2">S285</strain>
    </source>
</reference>
<protein>
    <submittedName>
        <fullName evidence="1">Uncharacterized protein</fullName>
    </submittedName>
</protein>